<feature type="coiled-coil region" evidence="1">
    <location>
        <begin position="46"/>
        <end position="73"/>
    </location>
</feature>
<gene>
    <name evidence="5" type="ORF">CFX0092_A2076</name>
</gene>
<dbReference type="InterPro" id="IPR026870">
    <property type="entry name" value="Zinc_ribbon_dom"/>
</dbReference>
<reference evidence="5" key="1">
    <citation type="submission" date="2016-01" db="EMBL/GenBank/DDBJ databases">
        <authorList>
            <person name="Mcilroy J.S."/>
            <person name="Karst M S."/>
            <person name="Albertsen M."/>
        </authorList>
    </citation>
    <scope>NUCLEOTIDE SEQUENCE</scope>
    <source>
        <strain evidence="5">Cfx-K</strain>
    </source>
</reference>
<evidence type="ECO:0000256" key="1">
    <source>
        <dbReference type="SAM" id="Coils"/>
    </source>
</evidence>
<dbReference type="OrthoDB" id="1793330at2"/>
<evidence type="ECO:0000313" key="6">
    <source>
        <dbReference type="Proteomes" id="UP000215027"/>
    </source>
</evidence>
<dbReference type="AlphaFoldDB" id="A0A160T2M7"/>
<evidence type="ECO:0000256" key="3">
    <source>
        <dbReference type="SAM" id="Phobius"/>
    </source>
</evidence>
<dbReference type="Proteomes" id="UP000215027">
    <property type="component" value="Chromosome I"/>
</dbReference>
<accession>A0A160T2M7</accession>
<dbReference type="RefSeq" id="WP_095043366.1">
    <property type="nucleotide sequence ID" value="NZ_LN890655.1"/>
</dbReference>
<dbReference type="EMBL" id="LN890655">
    <property type="protein sequence ID" value="CUS03954.2"/>
    <property type="molecule type" value="Genomic_DNA"/>
</dbReference>
<feature type="transmembrane region" description="Helical" evidence="3">
    <location>
        <begin position="6"/>
        <end position="28"/>
    </location>
</feature>
<organism evidence="5 6">
    <name type="scientific">Candidatus Promineifilum breve</name>
    <dbReference type="NCBI Taxonomy" id="1806508"/>
    <lineage>
        <taxon>Bacteria</taxon>
        <taxon>Bacillati</taxon>
        <taxon>Chloroflexota</taxon>
        <taxon>Ardenticatenia</taxon>
        <taxon>Candidatus Promineifilales</taxon>
        <taxon>Candidatus Promineifilaceae</taxon>
        <taxon>Candidatus Promineifilum</taxon>
    </lineage>
</organism>
<keyword evidence="1" id="KW-0175">Coiled coil</keyword>
<evidence type="ECO:0000313" key="5">
    <source>
        <dbReference type="EMBL" id="CUS03954.2"/>
    </source>
</evidence>
<feature type="domain" description="Zinc-ribbon" evidence="4">
    <location>
        <begin position="156"/>
        <end position="178"/>
    </location>
</feature>
<keyword evidence="3" id="KW-0812">Transmembrane</keyword>
<protein>
    <recommendedName>
        <fullName evidence="4">Zinc-ribbon domain-containing protein</fullName>
    </recommendedName>
</protein>
<keyword evidence="3" id="KW-1133">Transmembrane helix</keyword>
<feature type="region of interest" description="Disordered" evidence="2">
    <location>
        <begin position="140"/>
        <end position="159"/>
    </location>
</feature>
<feature type="compositionally biased region" description="Polar residues" evidence="2">
    <location>
        <begin position="140"/>
        <end position="157"/>
    </location>
</feature>
<evidence type="ECO:0000256" key="2">
    <source>
        <dbReference type="SAM" id="MobiDB-lite"/>
    </source>
</evidence>
<dbReference type="KEGG" id="pbf:CFX0092_A2076"/>
<keyword evidence="6" id="KW-1185">Reference proteome</keyword>
<proteinExistence type="predicted"/>
<dbReference type="Pfam" id="PF13240">
    <property type="entry name" value="Zn_Ribbon_1"/>
    <property type="match status" value="1"/>
</dbReference>
<keyword evidence="3" id="KW-0472">Membrane</keyword>
<name>A0A160T2M7_9CHLR</name>
<sequence length="190" mass="20850">MTTFLTGLTLGSILLGGALVVIVVLYLARPFALPEDEAARVDRETIDGLLLRKDALLRDIRELDEDYEAAKVAPEMYRAARPKMVKQAAILMKQLDEAGYADTPTVAVDAQSVDAQIEAAVSRLRTPEQIDAQIEAAIRQTRQQPPAPATNGTTQYCPQCGRRVEPDERFCARCGRKLSEEPQPSQAARA</sequence>
<evidence type="ECO:0000259" key="4">
    <source>
        <dbReference type="Pfam" id="PF13240"/>
    </source>
</evidence>